<keyword evidence="1" id="KW-1133">Transmembrane helix</keyword>
<feature type="transmembrane region" description="Helical" evidence="1">
    <location>
        <begin position="70"/>
        <end position="92"/>
    </location>
</feature>
<feature type="transmembrane region" description="Helical" evidence="1">
    <location>
        <begin position="38"/>
        <end position="58"/>
    </location>
</feature>
<sequence length="152" mass="16700">MVNGIAFLVSVSVVSLLVYRNAMDFLALILYPATLPNSFIKSISFLMESFGFFMYNIMSSANKDNFTSSFPIWMPFISSSCLIAMASTSSTMSNRSGESGHPCLVPVLRGNGFSFCPLSIMLAVGLSYIAFIMLRYDPCTPVVGYFKNLLCN</sequence>
<dbReference type="Proteomes" id="UP000558488">
    <property type="component" value="Unassembled WGS sequence"/>
</dbReference>
<dbReference type="EMBL" id="JACAGB010000013">
    <property type="protein sequence ID" value="KAF6328931.1"/>
    <property type="molecule type" value="Genomic_DNA"/>
</dbReference>
<name>A0A7J7VVD3_PIPKU</name>
<evidence type="ECO:0000256" key="1">
    <source>
        <dbReference type="SAM" id="Phobius"/>
    </source>
</evidence>
<keyword evidence="3" id="KW-1185">Reference proteome</keyword>
<organism evidence="2 3">
    <name type="scientific">Pipistrellus kuhlii</name>
    <name type="common">Kuhl's pipistrelle</name>
    <dbReference type="NCBI Taxonomy" id="59472"/>
    <lineage>
        <taxon>Eukaryota</taxon>
        <taxon>Metazoa</taxon>
        <taxon>Chordata</taxon>
        <taxon>Craniata</taxon>
        <taxon>Vertebrata</taxon>
        <taxon>Euteleostomi</taxon>
        <taxon>Mammalia</taxon>
        <taxon>Eutheria</taxon>
        <taxon>Laurasiatheria</taxon>
        <taxon>Chiroptera</taxon>
        <taxon>Yangochiroptera</taxon>
        <taxon>Vespertilionidae</taxon>
        <taxon>Pipistrellus</taxon>
    </lineage>
</organism>
<evidence type="ECO:0000313" key="2">
    <source>
        <dbReference type="EMBL" id="KAF6328931.1"/>
    </source>
</evidence>
<evidence type="ECO:0000313" key="3">
    <source>
        <dbReference type="Proteomes" id="UP000558488"/>
    </source>
</evidence>
<proteinExistence type="predicted"/>
<keyword evidence="1" id="KW-0812">Transmembrane</keyword>
<gene>
    <name evidence="2" type="ORF">mPipKuh1_008265</name>
</gene>
<feature type="transmembrane region" description="Helical" evidence="1">
    <location>
        <begin position="112"/>
        <end position="134"/>
    </location>
</feature>
<accession>A0A7J7VVD3</accession>
<comment type="caution">
    <text evidence="2">The sequence shown here is derived from an EMBL/GenBank/DDBJ whole genome shotgun (WGS) entry which is preliminary data.</text>
</comment>
<reference evidence="2 3" key="1">
    <citation type="journal article" date="2020" name="Nature">
        <title>Six reference-quality genomes reveal evolution of bat adaptations.</title>
        <authorList>
            <person name="Jebb D."/>
            <person name="Huang Z."/>
            <person name="Pippel M."/>
            <person name="Hughes G.M."/>
            <person name="Lavrichenko K."/>
            <person name="Devanna P."/>
            <person name="Winkler S."/>
            <person name="Jermiin L.S."/>
            <person name="Skirmuntt E.C."/>
            <person name="Katzourakis A."/>
            <person name="Burkitt-Gray L."/>
            <person name="Ray D.A."/>
            <person name="Sullivan K.A.M."/>
            <person name="Roscito J.G."/>
            <person name="Kirilenko B.M."/>
            <person name="Davalos L.M."/>
            <person name="Corthals A.P."/>
            <person name="Power M.L."/>
            <person name="Jones G."/>
            <person name="Ransome R.D."/>
            <person name="Dechmann D.K.N."/>
            <person name="Locatelli A.G."/>
            <person name="Puechmaille S.J."/>
            <person name="Fedrigo O."/>
            <person name="Jarvis E.D."/>
            <person name="Hiller M."/>
            <person name="Vernes S.C."/>
            <person name="Myers E.W."/>
            <person name="Teeling E.C."/>
        </authorList>
    </citation>
    <scope>NUCLEOTIDE SEQUENCE [LARGE SCALE GENOMIC DNA]</scope>
    <source>
        <strain evidence="2">MPipKuh1</strain>
        <tissue evidence="2">Flight muscle</tissue>
    </source>
</reference>
<protein>
    <submittedName>
        <fullName evidence="2">Uncharacterized protein</fullName>
    </submittedName>
</protein>
<keyword evidence="1" id="KW-0472">Membrane</keyword>
<dbReference type="AlphaFoldDB" id="A0A7J7VVD3"/>